<organism evidence="1 2">
    <name type="scientific">Streptomyces noursei</name>
    <name type="common">Streptomyces albulus</name>
    <dbReference type="NCBI Taxonomy" id="1971"/>
    <lineage>
        <taxon>Bacteria</taxon>
        <taxon>Bacillati</taxon>
        <taxon>Actinomycetota</taxon>
        <taxon>Actinomycetes</taxon>
        <taxon>Kitasatosporales</taxon>
        <taxon>Streptomycetaceae</taxon>
        <taxon>Streptomyces</taxon>
    </lineage>
</organism>
<evidence type="ECO:0000313" key="2">
    <source>
        <dbReference type="Proteomes" id="UP000288351"/>
    </source>
</evidence>
<comment type="caution">
    <text evidence="1">The sequence shown here is derived from an EMBL/GenBank/DDBJ whole genome shotgun (WGS) entry which is preliminary data.</text>
</comment>
<dbReference type="Proteomes" id="UP000288351">
    <property type="component" value="Unassembled WGS sequence"/>
</dbReference>
<evidence type="ECO:0000313" key="1">
    <source>
        <dbReference type="EMBL" id="GCB90308.1"/>
    </source>
</evidence>
<sequence length="116" mass="12671">MPSLSPITEQGSLVDGTAFGTPGQQVWVIQFPPDNRPRTFYRIAINPPTGIPPNTTLELRNDSVMISGAPSATTREFEPYHKVTIPPGTRLYLVWLTDAGSHPPVATLFTELEGLI</sequence>
<name>A0A401QY61_STRNR</name>
<proteinExistence type="predicted"/>
<reference evidence="1 2" key="1">
    <citation type="journal article" date="2019" name="Microbiol. Resour. Announc.">
        <title>Draft Genome Sequence of the Most Traditional epsilon-Poly-l-Lysine Producer, Streptomyces albulus NBRC14147.</title>
        <authorList>
            <person name="Yamanaka K."/>
            <person name="Hamano Y."/>
        </authorList>
    </citation>
    <scope>NUCLEOTIDE SEQUENCE [LARGE SCALE GENOMIC DNA]</scope>
    <source>
        <strain evidence="1 2">NBRC 14147</strain>
    </source>
</reference>
<dbReference type="AlphaFoldDB" id="A0A401QY61"/>
<protein>
    <submittedName>
        <fullName evidence="1">Uncharacterized protein</fullName>
    </submittedName>
</protein>
<gene>
    <name evidence="1" type="ORF">SALB_03012</name>
</gene>
<accession>A0A401QY61</accession>
<dbReference type="EMBL" id="BHXC01000006">
    <property type="protein sequence ID" value="GCB90308.1"/>
    <property type="molecule type" value="Genomic_DNA"/>
</dbReference>
<dbReference type="RefSeq" id="WP_124428115.1">
    <property type="nucleotide sequence ID" value="NZ_BHXC01000006.1"/>
</dbReference>